<accession>A0A427AI67</accession>
<dbReference type="GO" id="GO:0004462">
    <property type="term" value="F:lactoylglutathione lyase activity"/>
    <property type="evidence" value="ECO:0007669"/>
    <property type="project" value="TreeGrafter"/>
</dbReference>
<dbReference type="Gene3D" id="3.10.180.10">
    <property type="entry name" value="2,3-Dihydroxybiphenyl 1,2-Dioxygenase, domain 1"/>
    <property type="match status" value="2"/>
</dbReference>
<reference evidence="3 4" key="1">
    <citation type="journal article" date="2014" name="Agronomy (Basel)">
        <title>A Draft Genome Sequence for Ensete ventricosum, the Drought-Tolerant Tree Against Hunger.</title>
        <authorList>
            <person name="Harrison J."/>
            <person name="Moore K.A."/>
            <person name="Paszkiewicz K."/>
            <person name="Jones T."/>
            <person name="Grant M."/>
            <person name="Ambacheew D."/>
            <person name="Muzemil S."/>
            <person name="Studholme D.J."/>
        </authorList>
    </citation>
    <scope>NUCLEOTIDE SEQUENCE [LARGE SCALE GENOMIC DNA]</scope>
</reference>
<dbReference type="GO" id="GO:0005737">
    <property type="term" value="C:cytoplasm"/>
    <property type="evidence" value="ECO:0007669"/>
    <property type="project" value="TreeGrafter"/>
</dbReference>
<evidence type="ECO:0000256" key="1">
    <source>
        <dbReference type="SAM" id="Phobius"/>
    </source>
</evidence>
<dbReference type="InterPro" id="IPR004360">
    <property type="entry name" value="Glyas_Fos-R_dOase_dom"/>
</dbReference>
<feature type="transmembrane region" description="Helical" evidence="1">
    <location>
        <begin position="172"/>
        <end position="192"/>
    </location>
</feature>
<evidence type="ECO:0000259" key="2">
    <source>
        <dbReference type="PROSITE" id="PS51819"/>
    </source>
</evidence>
<organism evidence="3 4">
    <name type="scientific">Ensete ventricosum</name>
    <name type="common">Abyssinian banana</name>
    <name type="synonym">Musa ensete</name>
    <dbReference type="NCBI Taxonomy" id="4639"/>
    <lineage>
        <taxon>Eukaryota</taxon>
        <taxon>Viridiplantae</taxon>
        <taxon>Streptophyta</taxon>
        <taxon>Embryophyta</taxon>
        <taxon>Tracheophyta</taxon>
        <taxon>Spermatophyta</taxon>
        <taxon>Magnoliopsida</taxon>
        <taxon>Liliopsida</taxon>
        <taxon>Zingiberales</taxon>
        <taxon>Musaceae</taxon>
        <taxon>Ensete</taxon>
    </lineage>
</organism>
<protein>
    <recommendedName>
        <fullName evidence="2">VOC domain-containing protein</fullName>
    </recommendedName>
</protein>
<dbReference type="InterPro" id="IPR037523">
    <property type="entry name" value="VOC_core"/>
</dbReference>
<dbReference type="EMBL" id="AMZH03002332">
    <property type="protein sequence ID" value="RRT75948.1"/>
    <property type="molecule type" value="Genomic_DNA"/>
</dbReference>
<dbReference type="InterPro" id="IPR029068">
    <property type="entry name" value="Glyas_Bleomycin-R_OHBP_Dase"/>
</dbReference>
<dbReference type="GO" id="GO:0019243">
    <property type="term" value="P:methylglyoxal catabolic process to D-lactate via S-lactoyl-glutathione"/>
    <property type="evidence" value="ECO:0007669"/>
    <property type="project" value="TreeGrafter"/>
</dbReference>
<name>A0A427AI67_ENSVE</name>
<evidence type="ECO:0000313" key="4">
    <source>
        <dbReference type="Proteomes" id="UP000287651"/>
    </source>
</evidence>
<gene>
    <name evidence="3" type="ORF">B296_00030737</name>
</gene>
<comment type="caution">
    <text evidence="3">The sequence shown here is derived from an EMBL/GenBank/DDBJ whole genome shotgun (WGS) entry which is preliminary data.</text>
</comment>
<dbReference type="PANTHER" id="PTHR46036">
    <property type="entry name" value="LACTOYLGLUTATHIONE LYASE"/>
    <property type="match status" value="1"/>
</dbReference>
<dbReference type="PANTHER" id="PTHR46036:SF5">
    <property type="entry name" value="LACTOYLGLUTATHIONE LYASE"/>
    <property type="match status" value="1"/>
</dbReference>
<dbReference type="Pfam" id="PF00903">
    <property type="entry name" value="Glyoxalase"/>
    <property type="match status" value="1"/>
</dbReference>
<keyword evidence="1" id="KW-0472">Membrane</keyword>
<dbReference type="Proteomes" id="UP000287651">
    <property type="component" value="Unassembled WGS sequence"/>
</dbReference>
<dbReference type="PROSITE" id="PS51819">
    <property type="entry name" value="VOC"/>
    <property type="match status" value="1"/>
</dbReference>
<dbReference type="SUPFAM" id="SSF54593">
    <property type="entry name" value="Glyoxalase/Bleomycin resistance protein/Dihydroxybiphenyl dioxygenase"/>
    <property type="match status" value="1"/>
</dbReference>
<sequence>MKVADEVVVANNTFEGDGRAIGFRFWFLSLRWFPMECGELSELDCLVAKTVDLIKAKGGKVTREPGPVKGGKSVIAFIEDPDGYKFELLERGPTPEPFCQVMLRVGDLDRSINFYEKLLRKLDNPEYKVLEEFCARAPAFSALVVPAIAGCLVQEARLLRSKVRDFGFFDRWFRWFIFGETGNFSILTYVWLMLTSDYLLSVRAAVWRRCCLSTLRLLRLDLIRFSPRSPRAGDGFHKIRWFYVGHKRLQLVMKYADRM</sequence>
<dbReference type="AlphaFoldDB" id="A0A427AI67"/>
<keyword evidence="1" id="KW-0812">Transmembrane</keyword>
<feature type="domain" description="VOC" evidence="2">
    <location>
        <begin position="1"/>
        <end position="91"/>
    </location>
</feature>
<proteinExistence type="predicted"/>
<evidence type="ECO:0000313" key="3">
    <source>
        <dbReference type="EMBL" id="RRT75948.1"/>
    </source>
</evidence>
<keyword evidence="1" id="KW-1133">Transmembrane helix</keyword>